<evidence type="ECO:0000256" key="1">
    <source>
        <dbReference type="ARBA" id="ARBA00005854"/>
    </source>
</evidence>
<dbReference type="PANTHER" id="PTHR42789:SF1">
    <property type="entry name" value="D-ISOMER SPECIFIC 2-HYDROXYACID DEHYDROGENASE FAMILY PROTEIN (AFU_ORTHOLOGUE AFUA_6G10090)"/>
    <property type="match status" value="1"/>
</dbReference>
<feature type="domain" description="D-isomer specific 2-hydroxyacid dehydrogenase NAD-binding" evidence="6">
    <location>
        <begin position="116"/>
        <end position="287"/>
    </location>
</feature>
<dbReference type="STRING" id="94624.Bpet3817"/>
<dbReference type="Gene3D" id="3.40.50.720">
    <property type="entry name" value="NAD(P)-binding Rossmann-like Domain"/>
    <property type="match status" value="2"/>
</dbReference>
<keyword evidence="8" id="KW-1185">Reference proteome</keyword>
<dbReference type="SUPFAM" id="SSF51735">
    <property type="entry name" value="NAD(P)-binding Rossmann-fold domains"/>
    <property type="match status" value="1"/>
</dbReference>
<dbReference type="CDD" id="cd12167">
    <property type="entry name" value="2-Hacid_dh_8"/>
    <property type="match status" value="1"/>
</dbReference>
<dbReference type="PANTHER" id="PTHR42789">
    <property type="entry name" value="D-ISOMER SPECIFIC 2-HYDROXYACID DEHYDROGENASE FAMILY PROTEIN (AFU_ORTHOLOGUE AFUA_6G10090)"/>
    <property type="match status" value="1"/>
</dbReference>
<keyword evidence="3" id="KW-0520">NAD</keyword>
<evidence type="ECO:0000256" key="4">
    <source>
        <dbReference type="RuleBase" id="RU003719"/>
    </source>
</evidence>
<evidence type="ECO:0000256" key="2">
    <source>
        <dbReference type="ARBA" id="ARBA00023002"/>
    </source>
</evidence>
<dbReference type="InterPro" id="IPR006139">
    <property type="entry name" value="D-isomer_2_OHA_DH_cat_dom"/>
</dbReference>
<dbReference type="AlphaFoldDB" id="A9I3E4"/>
<dbReference type="EC" id="1.1.1.95" evidence="7"/>
<sequence>MTRIFLTHNRAALRHYYGEPAYRMLAGMAQVAFHDSDSEPTQDDIVRQARDCDILVSFRIPPIDARLLAALPRLAAVCRVAVDIRNIDVDYASRHGILVMRATPGFGASVAEWVVGAMVMLARHMGPATCAYQNGQRPVPLMGTELRAATLGIIGYGTIGRYLAGLARAFGMRLVINDPHVRVDTEPGVTQATLDELLAQSDFVVCLAPAIAETARLINLPAFRKMKPSAYFINASRAELVDEDDLLQALDAGLIAGCALDVGSAQDQMPPARLAAHPRVVATPHIGGLTPQASEHQAMDSVRQVRALLEGRMPECSVNAAHATRARDRFGLRLPAQ</sequence>
<dbReference type="EMBL" id="AM902716">
    <property type="protein sequence ID" value="CAP44162.1"/>
    <property type="molecule type" value="Genomic_DNA"/>
</dbReference>
<dbReference type="Pfam" id="PF00389">
    <property type="entry name" value="2-Hacid_dh"/>
    <property type="match status" value="1"/>
</dbReference>
<evidence type="ECO:0000313" key="8">
    <source>
        <dbReference type="Proteomes" id="UP000001225"/>
    </source>
</evidence>
<accession>A9I3E4</accession>
<evidence type="ECO:0000259" key="5">
    <source>
        <dbReference type="Pfam" id="PF00389"/>
    </source>
</evidence>
<dbReference type="InterPro" id="IPR050857">
    <property type="entry name" value="D-2-hydroxyacid_DH"/>
</dbReference>
<dbReference type="SUPFAM" id="SSF52283">
    <property type="entry name" value="Formate/glycerate dehydrogenase catalytic domain-like"/>
    <property type="match status" value="1"/>
</dbReference>
<dbReference type="InterPro" id="IPR036291">
    <property type="entry name" value="NAD(P)-bd_dom_sf"/>
</dbReference>
<evidence type="ECO:0000259" key="6">
    <source>
        <dbReference type="Pfam" id="PF02826"/>
    </source>
</evidence>
<dbReference type="InterPro" id="IPR006140">
    <property type="entry name" value="D-isomer_DH_NAD-bd"/>
</dbReference>
<dbReference type="KEGG" id="bpt:Bpet3817"/>
<dbReference type="GO" id="GO:0004617">
    <property type="term" value="F:phosphoglycerate dehydrogenase activity"/>
    <property type="evidence" value="ECO:0007669"/>
    <property type="project" value="UniProtKB-EC"/>
</dbReference>
<proteinExistence type="inferred from homology"/>
<evidence type="ECO:0000313" key="7">
    <source>
        <dbReference type="EMBL" id="CAP44162.1"/>
    </source>
</evidence>
<dbReference type="Pfam" id="PF02826">
    <property type="entry name" value="2-Hacid_dh_C"/>
    <property type="match status" value="1"/>
</dbReference>
<evidence type="ECO:0000256" key="3">
    <source>
        <dbReference type="ARBA" id="ARBA00023027"/>
    </source>
</evidence>
<dbReference type="eggNOG" id="COG1052">
    <property type="taxonomic scope" value="Bacteria"/>
</dbReference>
<comment type="similarity">
    <text evidence="1 4">Belongs to the D-isomer specific 2-hydroxyacid dehydrogenase family.</text>
</comment>
<organism evidence="7 8">
    <name type="scientific">Bordetella petrii (strain ATCC BAA-461 / DSM 12804 / CCUG 43448 / CIP 107267 / Se-1111R)</name>
    <dbReference type="NCBI Taxonomy" id="340100"/>
    <lineage>
        <taxon>Bacteria</taxon>
        <taxon>Pseudomonadati</taxon>
        <taxon>Pseudomonadota</taxon>
        <taxon>Betaproteobacteria</taxon>
        <taxon>Burkholderiales</taxon>
        <taxon>Alcaligenaceae</taxon>
        <taxon>Bordetella</taxon>
    </lineage>
</organism>
<feature type="domain" description="D-isomer specific 2-hydroxyacid dehydrogenase catalytic" evidence="5">
    <location>
        <begin position="26"/>
        <end position="319"/>
    </location>
</feature>
<name>A9I3E4_BORPD</name>
<protein>
    <submittedName>
        <fullName evidence="7">D-3-phosphoglycerate dehydrogenase</fullName>
        <ecNumber evidence="7">1.1.1.95</ecNumber>
    </submittedName>
</protein>
<dbReference type="Proteomes" id="UP000001225">
    <property type="component" value="Chromosome"/>
</dbReference>
<keyword evidence="2 4" id="KW-0560">Oxidoreductase</keyword>
<reference evidence="7 8" key="1">
    <citation type="journal article" date="2008" name="BMC Genomics">
        <title>The missing link: Bordetella petrii is endowed with both the metabolic versatility of environmental bacteria and virulence traits of pathogenic Bordetellae.</title>
        <authorList>
            <person name="Gross R."/>
            <person name="Guzman C.A."/>
            <person name="Sebaihia M."/>
            <person name="Martins Dos Santos V.A."/>
            <person name="Pieper D.H."/>
            <person name="Koebnik R."/>
            <person name="Lechner M."/>
            <person name="Bartels D."/>
            <person name="Buhrmester J."/>
            <person name="Choudhuri J.V."/>
            <person name="Ebensen T."/>
            <person name="Gaigalat L."/>
            <person name="Herrmann S."/>
            <person name="Khachane A.N."/>
            <person name="Larisch C."/>
            <person name="Link S."/>
            <person name="Linke B."/>
            <person name="Meyer F."/>
            <person name="Mormann S."/>
            <person name="Nakunst D."/>
            <person name="Rueckert C."/>
            <person name="Schneiker-Bekel S."/>
            <person name="Schulze K."/>
            <person name="Vorhoelter F.J."/>
            <person name="Yevsa T."/>
            <person name="Engle J.T."/>
            <person name="Goldman W.E."/>
            <person name="Puehler A."/>
            <person name="Goebel U.B."/>
            <person name="Goesmann A."/>
            <person name="Bloecker H."/>
            <person name="Kaiser O."/>
            <person name="Martinez-Arias R."/>
        </authorList>
    </citation>
    <scope>NUCLEOTIDE SEQUENCE [LARGE SCALE GENOMIC DNA]</scope>
    <source>
        <strain evidence="8">ATCC BAA-461 / DSM 12804 / CCUG 43448 / CIP 107267 / Se-1111R</strain>
    </source>
</reference>
<gene>
    <name evidence="7" type="primary">serA6</name>
    <name evidence="7" type="ordered locus">Bpet3817</name>
</gene>
<dbReference type="GO" id="GO:0051287">
    <property type="term" value="F:NAD binding"/>
    <property type="evidence" value="ECO:0007669"/>
    <property type="project" value="InterPro"/>
</dbReference>